<dbReference type="Proteomes" id="UP000580839">
    <property type="component" value="Unassembled WGS sequence"/>
</dbReference>
<keyword evidence="2" id="KW-0732">Signal</keyword>
<keyword evidence="1 4" id="KW-0378">Hydrolase</keyword>
<name>A0A849SVZ4_UNCEI</name>
<accession>A0A849SVZ4</accession>
<reference evidence="4 5" key="1">
    <citation type="submission" date="2020-04" db="EMBL/GenBank/DDBJ databases">
        <title>Metagenomic profiling of ammonia- and methane-oxidizing microorganisms in a Dutch drinking water treatment plant.</title>
        <authorList>
            <person name="Poghosyan L."/>
            <person name="Leucker S."/>
        </authorList>
    </citation>
    <scope>NUCLEOTIDE SEQUENCE [LARGE SCALE GENOMIC DNA]</scope>
    <source>
        <strain evidence="4">S-RSF-IL-03</strain>
    </source>
</reference>
<feature type="chain" id="PRO_5032490968" evidence="2">
    <location>
        <begin position="23"/>
        <end position="316"/>
    </location>
</feature>
<evidence type="ECO:0000256" key="2">
    <source>
        <dbReference type="SAM" id="SignalP"/>
    </source>
</evidence>
<evidence type="ECO:0000259" key="3">
    <source>
        <dbReference type="Pfam" id="PF20434"/>
    </source>
</evidence>
<organism evidence="4 5">
    <name type="scientific">Eiseniibacteriota bacterium</name>
    <dbReference type="NCBI Taxonomy" id="2212470"/>
    <lineage>
        <taxon>Bacteria</taxon>
        <taxon>Candidatus Eiseniibacteriota</taxon>
    </lineage>
</organism>
<dbReference type="PANTHER" id="PTHR48081:SF6">
    <property type="entry name" value="PEPTIDASE S9 PROLYL OLIGOPEPTIDASE CATALYTIC DOMAIN-CONTAINING PROTEIN"/>
    <property type="match status" value="1"/>
</dbReference>
<evidence type="ECO:0000256" key="1">
    <source>
        <dbReference type="ARBA" id="ARBA00022801"/>
    </source>
</evidence>
<dbReference type="EMBL" id="JABFRW010000201">
    <property type="protein sequence ID" value="NOT35530.1"/>
    <property type="molecule type" value="Genomic_DNA"/>
</dbReference>
<dbReference type="InterPro" id="IPR050300">
    <property type="entry name" value="GDXG_lipolytic_enzyme"/>
</dbReference>
<dbReference type="InterPro" id="IPR029058">
    <property type="entry name" value="AB_hydrolase_fold"/>
</dbReference>
<feature type="signal peptide" evidence="2">
    <location>
        <begin position="1"/>
        <end position="22"/>
    </location>
</feature>
<dbReference type="InterPro" id="IPR049492">
    <property type="entry name" value="BD-FAE-like_dom"/>
</dbReference>
<dbReference type="Gene3D" id="3.40.50.1820">
    <property type="entry name" value="alpha/beta hydrolase"/>
    <property type="match status" value="1"/>
</dbReference>
<dbReference type="Pfam" id="PF20434">
    <property type="entry name" value="BD-FAE"/>
    <property type="match status" value="1"/>
</dbReference>
<proteinExistence type="predicted"/>
<dbReference type="AlphaFoldDB" id="A0A849SVZ4"/>
<dbReference type="PANTHER" id="PTHR48081">
    <property type="entry name" value="AB HYDROLASE SUPERFAMILY PROTEIN C4A8.06C"/>
    <property type="match status" value="1"/>
</dbReference>
<comment type="caution">
    <text evidence="4">The sequence shown here is derived from an EMBL/GenBank/DDBJ whole genome shotgun (WGS) entry which is preliminary data.</text>
</comment>
<dbReference type="GO" id="GO:0006508">
    <property type="term" value="P:proteolysis"/>
    <property type="evidence" value="ECO:0007669"/>
    <property type="project" value="InterPro"/>
</dbReference>
<dbReference type="GO" id="GO:0008236">
    <property type="term" value="F:serine-type peptidase activity"/>
    <property type="evidence" value="ECO:0007669"/>
    <property type="project" value="InterPro"/>
</dbReference>
<evidence type="ECO:0000313" key="5">
    <source>
        <dbReference type="Proteomes" id="UP000580839"/>
    </source>
</evidence>
<protein>
    <submittedName>
        <fullName evidence="4">Alpha/beta hydrolase</fullName>
    </submittedName>
</protein>
<gene>
    <name evidence="4" type="ORF">HOP12_15400</name>
</gene>
<dbReference type="SUPFAM" id="SSF53474">
    <property type="entry name" value="alpha/beta-Hydrolases"/>
    <property type="match status" value="1"/>
</dbReference>
<evidence type="ECO:0000313" key="4">
    <source>
        <dbReference type="EMBL" id="NOT35530.1"/>
    </source>
</evidence>
<sequence length="316" mass="34135">MNRRTAASLVLLLAFQATGAHAAPWQPSPGHTQLPLWPGKVPDAVPVPGPETAANVEPAKYVAGRTWAYVRNVATPTITVYSPKQTNTGAAVVVFPGGGYNVLAIDLEGSEVCDWLASRGVTAVLLKYRVPCAVVGPHRDCPTALQDAQRAMSLVRSHAAEWQIDPHKIGVLGFSAGGHMVASISTHAERIYAPVDAADRERWRPDFAVALYPGHLATRKGRILNSDIHVTAHTPPTFLVQAQDDPIDPVENSIVYHSALKKAGVPAELHVFEKGRHGFGLRRTKLPITRWPELMEAWLHKIGVLADDGARARGSD</sequence>
<feature type="domain" description="BD-FAE-like" evidence="3">
    <location>
        <begin position="80"/>
        <end position="188"/>
    </location>
</feature>